<dbReference type="PANTHER" id="PTHR30050">
    <property type="entry name" value="CHROMOSOMAL REPLICATION INITIATOR PROTEIN DNAA"/>
    <property type="match status" value="1"/>
</dbReference>
<accession>A0A6F8SI26</accession>
<dbReference type="InterPro" id="IPR003593">
    <property type="entry name" value="AAA+_ATPase"/>
</dbReference>
<protein>
    <recommendedName>
        <fullName evidence="1">AAA+ ATPase domain-containing protein</fullName>
    </recommendedName>
</protein>
<evidence type="ECO:0000313" key="2">
    <source>
        <dbReference type="EMBL" id="BCA87938.1"/>
    </source>
</evidence>
<reference evidence="3" key="1">
    <citation type="journal article" date="2020" name="Microbiol. Resour. Announc.">
        <title>Complete Genome Sequence of Adlercreutzia sp. Strain 8CFCBH1, a Potent Producer of Equol, Isolated from Healthy Japanese Feces.</title>
        <authorList>
            <person name="Ogata Y."/>
            <person name="Sakamoto M."/>
            <person name="Ohkuma M."/>
            <person name="Hattori M."/>
            <person name="Suda W."/>
        </authorList>
    </citation>
    <scope>NUCLEOTIDE SEQUENCE [LARGE SCALE GENOMIC DNA]</scope>
    <source>
        <strain evidence="3">8CFCBH1</strain>
    </source>
</reference>
<dbReference type="AlphaFoldDB" id="A0A6F8SI26"/>
<dbReference type="RefSeq" id="WP_173111912.1">
    <property type="nucleotide sequence ID" value="NZ_AP022829.1"/>
</dbReference>
<proteinExistence type="predicted"/>
<dbReference type="EMBL" id="AP022829">
    <property type="protein sequence ID" value="BCA87938.1"/>
    <property type="molecule type" value="Genomic_DNA"/>
</dbReference>
<reference evidence="3" key="2">
    <citation type="submission" date="2020-03" db="EMBL/GenBank/DDBJ databases">
        <title>Complete Genome Sequence of Adlercreutzia sp. strain 8CFCBH1 Producing Equol, Isolated from Healthy Japanese Feces.</title>
        <authorList>
            <person name="Ogata Y."/>
            <person name="Sakamoto M."/>
            <person name="Ohkuma M."/>
            <person name="Hattori M."/>
            <person name="Suda W."/>
        </authorList>
    </citation>
    <scope>NUCLEOTIDE SEQUENCE [LARGE SCALE GENOMIC DNA]</scope>
    <source>
        <strain evidence="3">8CFCBH1</strain>
    </source>
</reference>
<dbReference type="GO" id="GO:0006260">
    <property type="term" value="P:DNA replication"/>
    <property type="evidence" value="ECO:0007669"/>
    <property type="project" value="TreeGrafter"/>
</dbReference>
<dbReference type="KEGG" id="ahat:ADCFC_05570"/>
<dbReference type="Proteomes" id="UP000501727">
    <property type="component" value="Chromosome"/>
</dbReference>
<dbReference type="SMART" id="SM00382">
    <property type="entry name" value="AAA"/>
    <property type="match status" value="1"/>
</dbReference>
<organism evidence="2 3">
    <name type="scientific">Adlercreutzia hattorii</name>
    <dbReference type="NCBI Taxonomy" id="2707299"/>
    <lineage>
        <taxon>Bacteria</taxon>
        <taxon>Bacillati</taxon>
        <taxon>Actinomycetota</taxon>
        <taxon>Coriobacteriia</taxon>
        <taxon>Eggerthellales</taxon>
        <taxon>Eggerthellaceae</taxon>
        <taxon>Adlercreutzia</taxon>
    </lineage>
</organism>
<dbReference type="InterPro" id="IPR027417">
    <property type="entry name" value="P-loop_NTPase"/>
</dbReference>
<evidence type="ECO:0000313" key="3">
    <source>
        <dbReference type="Proteomes" id="UP000501727"/>
    </source>
</evidence>
<evidence type="ECO:0000259" key="1">
    <source>
        <dbReference type="SMART" id="SM00382"/>
    </source>
</evidence>
<dbReference type="Gene3D" id="3.40.50.300">
    <property type="entry name" value="P-loop containing nucleotide triphosphate hydrolases"/>
    <property type="match status" value="1"/>
</dbReference>
<keyword evidence="3" id="KW-1185">Reference proteome</keyword>
<dbReference type="GO" id="GO:0005524">
    <property type="term" value="F:ATP binding"/>
    <property type="evidence" value="ECO:0007669"/>
    <property type="project" value="InterPro"/>
</dbReference>
<dbReference type="Pfam" id="PF01695">
    <property type="entry name" value="IstB_IS21"/>
    <property type="match status" value="1"/>
</dbReference>
<gene>
    <name evidence="2" type="ORF">ADCFC_04370</name>
</gene>
<feature type="domain" description="AAA+ ATPase" evidence="1">
    <location>
        <begin position="114"/>
        <end position="254"/>
    </location>
</feature>
<sequence>MADEESRIITLASAEERGLEYEEPAERRCEWCGNLLDPIGLLGFNGKVIWIGAKECECDGACEERALAEEAERKRKAKAEAEALRRCGVKPRFAHAKVDRREIAEYLDAFDMRSGVGLYITGPSRAGKSHCATALAKAFFASGYSVLMTSSLSMLDEIKASYDAPSKQGVERYAGYDVLIIDDFGKENANSWVMGTLFQIINDRYENMKPTVVTSQYAPDALKSRMGRSGERESAEAIVERLKETCRLVVLPPRKNVGLMDK</sequence>
<dbReference type="SUPFAM" id="SSF52540">
    <property type="entry name" value="P-loop containing nucleoside triphosphate hydrolases"/>
    <property type="match status" value="1"/>
</dbReference>
<dbReference type="InterPro" id="IPR002611">
    <property type="entry name" value="IstB_ATP-bd"/>
</dbReference>
<dbReference type="CDD" id="cd00009">
    <property type="entry name" value="AAA"/>
    <property type="match status" value="1"/>
</dbReference>
<name>A0A6F8SI26_9ACTN</name>
<dbReference type="PANTHER" id="PTHR30050:SF4">
    <property type="entry name" value="ATP-BINDING PROTEIN RV3427C IN INSERTION SEQUENCE-RELATED"/>
    <property type="match status" value="1"/>
</dbReference>